<feature type="active site" description="Proton acceptor" evidence="4">
    <location>
        <position position="348"/>
    </location>
</feature>
<dbReference type="InterPro" id="IPR020617">
    <property type="entry name" value="Thiolase_C"/>
</dbReference>
<evidence type="ECO:0000313" key="8">
    <source>
        <dbReference type="EMBL" id="MDP1520051.1"/>
    </source>
</evidence>
<keyword evidence="9" id="KW-1185">Reference proteome</keyword>
<keyword evidence="3 5" id="KW-0012">Acyltransferase</keyword>
<evidence type="ECO:0000256" key="5">
    <source>
        <dbReference type="RuleBase" id="RU003557"/>
    </source>
</evidence>
<dbReference type="AlphaFoldDB" id="A0AAW8B271"/>
<dbReference type="PROSITE" id="PS00099">
    <property type="entry name" value="THIOLASE_3"/>
    <property type="match status" value="1"/>
</dbReference>
<dbReference type="Proteomes" id="UP001178354">
    <property type="component" value="Unassembled WGS sequence"/>
</dbReference>
<evidence type="ECO:0000259" key="7">
    <source>
        <dbReference type="Pfam" id="PF02803"/>
    </source>
</evidence>
<sequence>MSDPIVIVGMARTPIGSMQGQFSGVPTTQLGASAIKAAVERAGVAPEQVDSVDMGCVLSAGLRQAPARQATLGAGLPNSVTSTTLNKVCGSGMKAVMNAFDSLTLGNVDVAVAGGMESMTNAPYLMLQGRSGYRFGHNQIFDHMTMDGLEDAYNGQAMGLFAEQCVSKYGFTREEQDAFSIASLERANKAISEGKFDSEIAPVTVSSRKGDVEYRIDEQPGKSNADKIPQMRPAFIKDGTVTAANASSISDGAAALVLTRQSVAEKQGLKPLARILAHSYHSQEPEWFTTAPVGAISKLLDKVGWTKDEVDLFEINEAFAVVTMAAMKELDIPHEKVNVHGGACALGHPIGASGARIIVTLLAALQTYGKTKGIAGICIGGGEATALAVEVL</sequence>
<dbReference type="RefSeq" id="WP_305169563.1">
    <property type="nucleotide sequence ID" value="NZ_JAUUUU010000001.1"/>
</dbReference>
<organism evidence="8 9">
    <name type="scientific">Porticoccus litoralis</name>
    <dbReference type="NCBI Taxonomy" id="434086"/>
    <lineage>
        <taxon>Bacteria</taxon>
        <taxon>Pseudomonadati</taxon>
        <taxon>Pseudomonadota</taxon>
        <taxon>Gammaproteobacteria</taxon>
        <taxon>Cellvibrionales</taxon>
        <taxon>Porticoccaceae</taxon>
        <taxon>Porticoccus</taxon>
    </lineage>
</organism>
<dbReference type="CDD" id="cd00751">
    <property type="entry name" value="thiolase"/>
    <property type="match status" value="1"/>
</dbReference>
<reference evidence="8" key="1">
    <citation type="journal article" date="2010" name="Int. J. Syst. Evol. Microbiol.">
        <title>Porticoccus litoralis gen. nov., sp. nov., a gammaproteobacterium isolated from the Yellow Sea.</title>
        <authorList>
            <person name="Oh H.M."/>
            <person name="Kim H."/>
            <person name="Kim K.M."/>
            <person name="Min G.S."/>
            <person name="Cho J.C."/>
        </authorList>
    </citation>
    <scope>NUCLEOTIDE SEQUENCE</scope>
    <source>
        <strain evidence="8">DSM 25064</strain>
    </source>
</reference>
<reference evidence="8" key="2">
    <citation type="submission" date="2023-08" db="EMBL/GenBank/DDBJ databases">
        <authorList>
            <person name="Luo J."/>
        </authorList>
    </citation>
    <scope>NUCLEOTIDE SEQUENCE</scope>
    <source>
        <strain evidence="8">DSM 25064</strain>
    </source>
</reference>
<dbReference type="PROSITE" id="PS00098">
    <property type="entry name" value="THIOLASE_1"/>
    <property type="match status" value="1"/>
</dbReference>
<dbReference type="InterPro" id="IPR020616">
    <property type="entry name" value="Thiolase_N"/>
</dbReference>
<dbReference type="PIRSF" id="PIRSF000429">
    <property type="entry name" value="Ac-CoA_Ac_transf"/>
    <property type="match status" value="1"/>
</dbReference>
<evidence type="ECO:0000256" key="4">
    <source>
        <dbReference type="PIRSR" id="PIRSR000429-1"/>
    </source>
</evidence>
<evidence type="ECO:0000259" key="6">
    <source>
        <dbReference type="Pfam" id="PF00108"/>
    </source>
</evidence>
<evidence type="ECO:0000256" key="1">
    <source>
        <dbReference type="ARBA" id="ARBA00010982"/>
    </source>
</evidence>
<comment type="similarity">
    <text evidence="1 5">Belongs to the thiolase-like superfamily. Thiolase family.</text>
</comment>
<evidence type="ECO:0000256" key="3">
    <source>
        <dbReference type="ARBA" id="ARBA00023315"/>
    </source>
</evidence>
<accession>A0AAW8B271</accession>
<name>A0AAW8B271_9GAMM</name>
<protein>
    <submittedName>
        <fullName evidence="8">Acetyl-CoA C-acyltransferase</fullName>
        <ecNumber evidence="8">2.3.1.16</ecNumber>
    </submittedName>
</protein>
<dbReference type="NCBIfam" id="TIGR01930">
    <property type="entry name" value="AcCoA-C-Actrans"/>
    <property type="match status" value="1"/>
</dbReference>
<evidence type="ECO:0000256" key="2">
    <source>
        <dbReference type="ARBA" id="ARBA00022679"/>
    </source>
</evidence>
<proteinExistence type="inferred from homology"/>
<gene>
    <name evidence="8" type="ORF">Q8A57_03630</name>
</gene>
<feature type="domain" description="Thiolase C-terminal" evidence="7">
    <location>
        <begin position="269"/>
        <end position="390"/>
    </location>
</feature>
<dbReference type="GO" id="GO:0003988">
    <property type="term" value="F:acetyl-CoA C-acyltransferase activity"/>
    <property type="evidence" value="ECO:0007669"/>
    <property type="project" value="UniProtKB-EC"/>
</dbReference>
<feature type="domain" description="Thiolase N-terminal" evidence="6">
    <location>
        <begin position="5"/>
        <end position="261"/>
    </location>
</feature>
<dbReference type="EMBL" id="JAUUUU010000001">
    <property type="protein sequence ID" value="MDP1520051.1"/>
    <property type="molecule type" value="Genomic_DNA"/>
</dbReference>
<dbReference type="InterPro" id="IPR002155">
    <property type="entry name" value="Thiolase"/>
</dbReference>
<feature type="active site" description="Proton acceptor" evidence="4">
    <location>
        <position position="378"/>
    </location>
</feature>
<dbReference type="InterPro" id="IPR016039">
    <property type="entry name" value="Thiolase-like"/>
</dbReference>
<dbReference type="Pfam" id="PF02803">
    <property type="entry name" value="Thiolase_C"/>
    <property type="match status" value="1"/>
</dbReference>
<dbReference type="Gene3D" id="3.40.47.10">
    <property type="match status" value="2"/>
</dbReference>
<evidence type="ECO:0000313" key="9">
    <source>
        <dbReference type="Proteomes" id="UP001178354"/>
    </source>
</evidence>
<dbReference type="FunFam" id="3.40.47.10:FF:000010">
    <property type="entry name" value="Acetyl-CoA acetyltransferase (Thiolase)"/>
    <property type="match status" value="1"/>
</dbReference>
<dbReference type="InterPro" id="IPR020615">
    <property type="entry name" value="Thiolase_acyl_enz_int_AS"/>
</dbReference>
<dbReference type="SUPFAM" id="SSF53901">
    <property type="entry name" value="Thiolase-like"/>
    <property type="match status" value="2"/>
</dbReference>
<feature type="active site" description="Acyl-thioester intermediate" evidence="4">
    <location>
        <position position="89"/>
    </location>
</feature>
<dbReference type="PANTHER" id="PTHR18919">
    <property type="entry name" value="ACETYL-COA C-ACYLTRANSFERASE"/>
    <property type="match status" value="1"/>
</dbReference>
<dbReference type="GO" id="GO:0044281">
    <property type="term" value="P:small molecule metabolic process"/>
    <property type="evidence" value="ECO:0007669"/>
    <property type="project" value="UniProtKB-ARBA"/>
</dbReference>
<keyword evidence="2 5" id="KW-0808">Transferase</keyword>
<dbReference type="PANTHER" id="PTHR18919:SF138">
    <property type="entry name" value="ACETYL-COA C-ACETYLTRANSFERASE"/>
    <property type="match status" value="1"/>
</dbReference>
<dbReference type="EC" id="2.3.1.16" evidence="8"/>
<comment type="caution">
    <text evidence="8">The sequence shown here is derived from an EMBL/GenBank/DDBJ whole genome shotgun (WGS) entry which is preliminary data.</text>
</comment>
<dbReference type="Pfam" id="PF00108">
    <property type="entry name" value="Thiolase_N"/>
    <property type="match status" value="1"/>
</dbReference>
<dbReference type="InterPro" id="IPR020610">
    <property type="entry name" value="Thiolase_AS"/>
</dbReference>